<keyword evidence="7" id="KW-0408">Iron</keyword>
<evidence type="ECO:0000256" key="5">
    <source>
        <dbReference type="ARBA" id="ARBA00022964"/>
    </source>
</evidence>
<organism evidence="13 14">
    <name type="scientific">Porites evermanni</name>
    <dbReference type="NCBI Taxonomy" id="104178"/>
    <lineage>
        <taxon>Eukaryota</taxon>
        <taxon>Metazoa</taxon>
        <taxon>Cnidaria</taxon>
        <taxon>Anthozoa</taxon>
        <taxon>Hexacorallia</taxon>
        <taxon>Scleractinia</taxon>
        <taxon>Fungiina</taxon>
        <taxon>Poritidae</taxon>
        <taxon>Porites</taxon>
    </lineage>
</organism>
<evidence type="ECO:0000259" key="12">
    <source>
        <dbReference type="PROSITE" id="PS51184"/>
    </source>
</evidence>
<dbReference type="PROSITE" id="PS51184">
    <property type="entry name" value="JMJC"/>
    <property type="match status" value="1"/>
</dbReference>
<evidence type="ECO:0000256" key="6">
    <source>
        <dbReference type="ARBA" id="ARBA00023002"/>
    </source>
</evidence>
<keyword evidence="6" id="KW-0560">Oxidoreductase</keyword>
<dbReference type="Proteomes" id="UP001159427">
    <property type="component" value="Unassembled WGS sequence"/>
</dbReference>
<keyword evidence="4" id="KW-0156">Chromatin regulator</keyword>
<sequence length="342" mass="39727">METFLLTLRKMNFLVLASMAFNELEILEPKQTSVWVANGKSRRVSFVYSDEEADKWLLRVLNSKGDIVHSYPADILFPEKRRERMIYEKHVIVPENLGGGEHKIRVCALLKDKRELCKDTELFYIEGGQKTGDKENLQPHEKRFQARVSSFEDFLRNLDPEDTWPIHSTHCTIPKIHKPTKQEFTEKCMKPGQACIITGMMDDWKAMKKWPFEQFQHDPRIADGVFVGQRSTPVPLTNYVTYLKERAANETAPWVIFMSDVFDLYPELRMDYTVPDFFSESDDFLTGLDDDLRLDWRWIIMAAKRSGSGWHVDPANTTGWLALIQGAKLWGMYPPSVYHIPG</sequence>
<evidence type="ECO:0000256" key="11">
    <source>
        <dbReference type="ARBA" id="ARBA00038068"/>
    </source>
</evidence>
<keyword evidence="8" id="KW-0805">Transcription regulation</keyword>
<comment type="caution">
    <text evidence="13">The sequence shown here is derived from an EMBL/GenBank/DDBJ whole genome shotgun (WGS) entry which is preliminary data.</text>
</comment>
<gene>
    <name evidence="13" type="ORF">PEVE_00041091</name>
</gene>
<evidence type="ECO:0000256" key="2">
    <source>
        <dbReference type="ARBA" id="ARBA00004123"/>
    </source>
</evidence>
<evidence type="ECO:0000256" key="1">
    <source>
        <dbReference type="ARBA" id="ARBA00001954"/>
    </source>
</evidence>
<evidence type="ECO:0000256" key="9">
    <source>
        <dbReference type="ARBA" id="ARBA00023163"/>
    </source>
</evidence>
<evidence type="ECO:0000256" key="3">
    <source>
        <dbReference type="ARBA" id="ARBA00022723"/>
    </source>
</evidence>
<keyword evidence="14" id="KW-1185">Reference proteome</keyword>
<proteinExistence type="inferred from homology"/>
<comment type="subcellular location">
    <subcellularLocation>
        <location evidence="2">Nucleus</location>
    </subcellularLocation>
</comment>
<evidence type="ECO:0000313" key="13">
    <source>
        <dbReference type="EMBL" id="CAH3045499.1"/>
    </source>
</evidence>
<dbReference type="SUPFAM" id="SSF51197">
    <property type="entry name" value="Clavaminate synthase-like"/>
    <property type="match status" value="1"/>
</dbReference>
<dbReference type="InterPro" id="IPR050910">
    <property type="entry name" value="JMJD6_ArgDemeth/LysHydrox"/>
</dbReference>
<protein>
    <recommendedName>
        <fullName evidence="12">JmjC domain-containing protein</fullName>
    </recommendedName>
</protein>
<evidence type="ECO:0000256" key="7">
    <source>
        <dbReference type="ARBA" id="ARBA00023004"/>
    </source>
</evidence>
<evidence type="ECO:0000313" key="14">
    <source>
        <dbReference type="Proteomes" id="UP001159427"/>
    </source>
</evidence>
<keyword evidence="3" id="KW-0479">Metal-binding</keyword>
<comment type="cofactor">
    <cofactor evidence="1">
        <name>Fe(2+)</name>
        <dbReference type="ChEBI" id="CHEBI:29033"/>
    </cofactor>
</comment>
<keyword evidence="9" id="KW-0804">Transcription</keyword>
<dbReference type="Gene3D" id="2.60.120.650">
    <property type="entry name" value="Cupin"/>
    <property type="match status" value="1"/>
</dbReference>
<comment type="similarity">
    <text evidence="11">Belongs to the JMJD6 family.</text>
</comment>
<evidence type="ECO:0000256" key="8">
    <source>
        <dbReference type="ARBA" id="ARBA00023015"/>
    </source>
</evidence>
<reference evidence="13 14" key="1">
    <citation type="submission" date="2022-05" db="EMBL/GenBank/DDBJ databases">
        <authorList>
            <consortium name="Genoscope - CEA"/>
            <person name="William W."/>
        </authorList>
    </citation>
    <scope>NUCLEOTIDE SEQUENCE [LARGE SCALE GENOMIC DNA]</scope>
</reference>
<name>A0ABN8NC33_9CNID</name>
<feature type="domain" description="JmjC" evidence="12">
    <location>
        <begin position="263"/>
        <end position="342"/>
    </location>
</feature>
<dbReference type="PANTHER" id="PTHR12480">
    <property type="entry name" value="ARGININE DEMETHYLASE AND LYSYL-HYDROXYLASE JMJD"/>
    <property type="match status" value="1"/>
</dbReference>
<accession>A0ABN8NC33</accession>
<keyword evidence="5" id="KW-0223">Dioxygenase</keyword>
<evidence type="ECO:0000256" key="4">
    <source>
        <dbReference type="ARBA" id="ARBA00022853"/>
    </source>
</evidence>
<dbReference type="PANTHER" id="PTHR12480:SF32">
    <property type="entry name" value="BIFUNCTIONAL ARGININE DEMETHYLASE AND LYSYL-HYDROXYLASE JMJD6"/>
    <property type="match status" value="1"/>
</dbReference>
<dbReference type="EMBL" id="CALNXI010000771">
    <property type="protein sequence ID" value="CAH3045499.1"/>
    <property type="molecule type" value="Genomic_DNA"/>
</dbReference>
<dbReference type="InterPro" id="IPR003347">
    <property type="entry name" value="JmjC_dom"/>
</dbReference>
<keyword evidence="10" id="KW-0539">Nucleus</keyword>
<feature type="non-terminal residue" evidence="13">
    <location>
        <position position="342"/>
    </location>
</feature>
<evidence type="ECO:0000256" key="10">
    <source>
        <dbReference type="ARBA" id="ARBA00023242"/>
    </source>
</evidence>